<evidence type="ECO:0000256" key="6">
    <source>
        <dbReference type="SAM" id="MobiDB-lite"/>
    </source>
</evidence>
<keyword evidence="5" id="KW-0539">Nucleus</keyword>
<dbReference type="PANTHER" id="PTHR31072:SF170">
    <property type="entry name" value="TRANSCRIPTION FACTOR TCP15-RELATED"/>
    <property type="match status" value="1"/>
</dbReference>
<dbReference type="AlphaFoldDB" id="A0A8S2A9C7"/>
<keyword evidence="3" id="KW-0238">DNA-binding</keyword>
<name>A0A8S2A9C7_ARAAE</name>
<evidence type="ECO:0000259" key="7">
    <source>
        <dbReference type="PROSITE" id="PS51369"/>
    </source>
</evidence>
<feature type="domain" description="TCP" evidence="7">
    <location>
        <begin position="17"/>
        <end position="71"/>
    </location>
</feature>
<evidence type="ECO:0000313" key="9">
    <source>
        <dbReference type="Proteomes" id="UP000682877"/>
    </source>
</evidence>
<dbReference type="PROSITE" id="PS51369">
    <property type="entry name" value="TCP"/>
    <property type="match status" value="1"/>
</dbReference>
<evidence type="ECO:0000256" key="5">
    <source>
        <dbReference type="ARBA" id="ARBA00023242"/>
    </source>
</evidence>
<reference evidence="8" key="1">
    <citation type="submission" date="2021-01" db="EMBL/GenBank/DDBJ databases">
        <authorList>
            <person name="Bezrukov I."/>
        </authorList>
    </citation>
    <scope>NUCLEOTIDE SEQUENCE</scope>
</reference>
<dbReference type="Pfam" id="PF03634">
    <property type="entry name" value="TCP"/>
    <property type="match status" value="1"/>
</dbReference>
<dbReference type="GO" id="GO:0003700">
    <property type="term" value="F:DNA-binding transcription factor activity"/>
    <property type="evidence" value="ECO:0007669"/>
    <property type="project" value="InterPro"/>
</dbReference>
<feature type="compositionally biased region" description="Low complexity" evidence="6">
    <location>
        <begin position="154"/>
        <end position="166"/>
    </location>
</feature>
<feature type="region of interest" description="Disordered" evidence="6">
    <location>
        <begin position="144"/>
        <end position="173"/>
    </location>
</feature>
<evidence type="ECO:0000256" key="1">
    <source>
        <dbReference type="ARBA" id="ARBA00004123"/>
    </source>
</evidence>
<keyword evidence="9" id="KW-1185">Reference proteome</keyword>
<keyword evidence="4" id="KW-0804">Transcription</keyword>
<evidence type="ECO:0000313" key="8">
    <source>
        <dbReference type="EMBL" id="CAE6075190.1"/>
    </source>
</evidence>
<dbReference type="EMBL" id="LR999455">
    <property type="protein sequence ID" value="CAE6075190.1"/>
    <property type="molecule type" value="Genomic_DNA"/>
</dbReference>
<evidence type="ECO:0000256" key="4">
    <source>
        <dbReference type="ARBA" id="ARBA00023163"/>
    </source>
</evidence>
<organism evidence="8 9">
    <name type="scientific">Arabidopsis arenosa</name>
    <name type="common">Sand rock-cress</name>
    <name type="synonym">Cardaminopsis arenosa</name>
    <dbReference type="NCBI Taxonomy" id="38785"/>
    <lineage>
        <taxon>Eukaryota</taxon>
        <taxon>Viridiplantae</taxon>
        <taxon>Streptophyta</taxon>
        <taxon>Embryophyta</taxon>
        <taxon>Tracheophyta</taxon>
        <taxon>Spermatophyta</taxon>
        <taxon>Magnoliopsida</taxon>
        <taxon>eudicotyledons</taxon>
        <taxon>Gunneridae</taxon>
        <taxon>Pentapetalae</taxon>
        <taxon>rosids</taxon>
        <taxon>malvids</taxon>
        <taxon>Brassicales</taxon>
        <taxon>Brassicaceae</taxon>
        <taxon>Camelineae</taxon>
        <taxon>Arabidopsis</taxon>
    </lineage>
</organism>
<accession>A0A8S2A9C7</accession>
<dbReference type="Proteomes" id="UP000682877">
    <property type="component" value="Chromosome 5"/>
</dbReference>
<dbReference type="InterPro" id="IPR005333">
    <property type="entry name" value="Transcription_factor_TCP"/>
</dbReference>
<proteinExistence type="predicted"/>
<keyword evidence="2" id="KW-0805">Transcription regulation</keyword>
<gene>
    <name evidence="8" type="ORF">AARE701A_LOCUS12611</name>
</gene>
<comment type="subcellular location">
    <subcellularLocation>
        <location evidence="1">Nucleus</location>
    </subcellularLocation>
</comment>
<dbReference type="InterPro" id="IPR017887">
    <property type="entry name" value="TF_TCP_subgr"/>
</dbReference>
<evidence type="ECO:0000256" key="3">
    <source>
        <dbReference type="ARBA" id="ARBA00023125"/>
    </source>
</evidence>
<evidence type="ECO:0000256" key="2">
    <source>
        <dbReference type="ARBA" id="ARBA00023015"/>
    </source>
</evidence>
<dbReference type="GO" id="GO:0005634">
    <property type="term" value="C:nucleus"/>
    <property type="evidence" value="ECO:0007669"/>
    <property type="project" value="UniProtKB-SubCell"/>
</dbReference>
<protein>
    <recommendedName>
        <fullName evidence="7">TCP domain-containing protein</fullName>
    </recommendedName>
</protein>
<sequence length="190" mass="21246">MDSRNEINNRQKATRTPKDRHVKIGGLDRRIRIPPSVAPQVFRLTRELGFKTDGETVGWLLRNAEPAIFAATGHGVSTTPNDVTNSNSNSQMSYTNCGNNFTINGGHISCVNNFFRYSITNTGHHEMVCPGATVTEYAASSTLPARDKEGVSSQNQEQQQQQPQPEFELGKVEMAADEKTYVWREEMRND</sequence>
<dbReference type="GO" id="GO:0043565">
    <property type="term" value="F:sequence-specific DNA binding"/>
    <property type="evidence" value="ECO:0007669"/>
    <property type="project" value="TreeGrafter"/>
</dbReference>
<dbReference type="PANTHER" id="PTHR31072">
    <property type="entry name" value="TRANSCRIPTION FACTOR TCP4-RELATED"/>
    <property type="match status" value="1"/>
</dbReference>